<dbReference type="GO" id="GO:0009425">
    <property type="term" value="C:bacterial-type flagellum basal body"/>
    <property type="evidence" value="ECO:0007669"/>
    <property type="project" value="UniProtKB-SubCell"/>
</dbReference>
<dbReference type="EMBL" id="AP025628">
    <property type="protein sequence ID" value="BDG59358.1"/>
    <property type="molecule type" value="Genomic_DNA"/>
</dbReference>
<name>A0AA35G7I7_9FIRM</name>
<dbReference type="InterPro" id="IPR010930">
    <property type="entry name" value="Flg_bb/hook_C_dom"/>
</dbReference>
<evidence type="ECO:0000256" key="5">
    <source>
        <dbReference type="RuleBase" id="RU362116"/>
    </source>
</evidence>
<dbReference type="GO" id="GO:0005829">
    <property type="term" value="C:cytosol"/>
    <property type="evidence" value="ECO:0007669"/>
    <property type="project" value="TreeGrafter"/>
</dbReference>
<dbReference type="InterPro" id="IPR037925">
    <property type="entry name" value="FlgE/F/G-like"/>
</dbReference>
<evidence type="ECO:0000256" key="3">
    <source>
        <dbReference type="ARBA" id="ARBA00019015"/>
    </source>
</evidence>
<dbReference type="Pfam" id="PF07559">
    <property type="entry name" value="FlgE_D2"/>
    <property type="match status" value="1"/>
</dbReference>
<feature type="domain" description="Flagellar hook protein FlgE/F/G-like D1" evidence="9">
    <location>
        <begin position="95"/>
        <end position="153"/>
    </location>
</feature>
<dbReference type="InterPro" id="IPR019776">
    <property type="entry name" value="Flagellar_basal_body_rod_CS"/>
</dbReference>
<keyword evidence="10" id="KW-0966">Cell projection</keyword>
<sequence>MMRSMFAGVVGLQAHQIRMDVIGNNIANVNTTGFKASRATFYDLLSQTLRSASRPQNQRGGTNPMQIGLGVGLASIVPSMTPGAPQVTGRNTDMAITGDGFFVLRGPTGGQVYSRDGNFLVDPEGYLTNAQGLRVMGWTAQNGQIDTTGPVDVIRLPSRDTMLPAKSTSKVAVKGNLDMSATSNTSITVPLVIYDQAGTAHTLNLVMTKTATLHEWSYTINPPSGANFGPVAGGTDLTKVDGTITFSATGSVQSVTGDATGPLTFRPPGGTTADEFTFTFDFASLTEFSGDTTITQSEDLTTLEKGYPAGTFEGFSVDSSGVLTGHYSNGLSEPIAQVALALFSNPSALESRGGYWVESNNSGNARLGAPGIGGRGAIQPGALEMSNVDLATEFTNMITTQRGYQANSRLITTADELLQELVNLKR</sequence>
<dbReference type="PANTHER" id="PTHR30435:SF1">
    <property type="entry name" value="FLAGELLAR HOOK PROTEIN FLGE"/>
    <property type="match status" value="1"/>
</dbReference>
<evidence type="ECO:0000313" key="11">
    <source>
        <dbReference type="Proteomes" id="UP001163687"/>
    </source>
</evidence>
<dbReference type="GO" id="GO:0071978">
    <property type="term" value="P:bacterial-type flagellum-dependent swarming motility"/>
    <property type="evidence" value="ECO:0007669"/>
    <property type="project" value="TreeGrafter"/>
</dbReference>
<dbReference type="Pfam" id="PF00460">
    <property type="entry name" value="Flg_bb_rod"/>
    <property type="match status" value="1"/>
</dbReference>
<dbReference type="NCBIfam" id="TIGR03506">
    <property type="entry name" value="FlgEFG_subfam"/>
    <property type="match status" value="1"/>
</dbReference>
<dbReference type="InterPro" id="IPR020013">
    <property type="entry name" value="Flagellar_FlgE/F/G"/>
</dbReference>
<evidence type="ECO:0000256" key="1">
    <source>
        <dbReference type="ARBA" id="ARBA00004117"/>
    </source>
</evidence>
<evidence type="ECO:0000256" key="4">
    <source>
        <dbReference type="ARBA" id="ARBA00023143"/>
    </source>
</evidence>
<dbReference type="InterPro" id="IPR037058">
    <property type="entry name" value="Falgellar_hook_FlgE_sf"/>
</dbReference>
<dbReference type="InterPro" id="IPR011491">
    <property type="entry name" value="FlgE_D2"/>
</dbReference>
<comment type="subcellular location">
    <subcellularLocation>
        <location evidence="1 5">Bacterial flagellum basal body</location>
    </subcellularLocation>
</comment>
<keyword evidence="4 5" id="KW-0975">Bacterial flagellum</keyword>
<protein>
    <recommendedName>
        <fullName evidence="3 5">Flagellar hook protein FlgE</fullName>
    </recommendedName>
</protein>
<proteinExistence type="inferred from homology"/>
<comment type="similarity">
    <text evidence="2 5">Belongs to the flagella basal body rod proteins family.</text>
</comment>
<dbReference type="InterPro" id="IPR001444">
    <property type="entry name" value="Flag_bb_rod_N"/>
</dbReference>
<evidence type="ECO:0000259" key="9">
    <source>
        <dbReference type="Pfam" id="PF22692"/>
    </source>
</evidence>
<dbReference type="Pfam" id="PF06429">
    <property type="entry name" value="Flg_bbr_C"/>
    <property type="match status" value="1"/>
</dbReference>
<dbReference type="AlphaFoldDB" id="A0AA35G7I7"/>
<feature type="domain" description="Flagellar hook protein FlgE D2" evidence="8">
    <location>
        <begin position="178"/>
        <end position="296"/>
    </location>
</feature>
<accession>A0AA35G7I7</accession>
<dbReference type="PROSITE" id="PS00588">
    <property type="entry name" value="FLAGELLA_BB_ROD"/>
    <property type="match status" value="1"/>
</dbReference>
<reference evidence="10" key="1">
    <citation type="submission" date="2022-03" db="EMBL/GenBank/DDBJ databases">
        <title>Complete genome sequence of Caldinitratiruptor microaerophilus.</title>
        <authorList>
            <person name="Mukaiyama R."/>
            <person name="Nishiyama T."/>
            <person name="Ueda K."/>
        </authorList>
    </citation>
    <scope>NUCLEOTIDE SEQUENCE</scope>
    <source>
        <strain evidence="10">JCM 16183</strain>
    </source>
</reference>
<dbReference type="Gene3D" id="2.60.98.20">
    <property type="entry name" value="Flagellar hook protein FlgE"/>
    <property type="match status" value="1"/>
</dbReference>
<gene>
    <name evidence="10" type="primary">flgE</name>
    <name evidence="10" type="ORF">caldi_04480</name>
</gene>
<keyword evidence="10" id="KW-0969">Cilium</keyword>
<keyword evidence="10" id="KW-0282">Flagellum</keyword>
<evidence type="ECO:0000259" key="6">
    <source>
        <dbReference type="Pfam" id="PF00460"/>
    </source>
</evidence>
<keyword evidence="11" id="KW-1185">Reference proteome</keyword>
<evidence type="ECO:0000259" key="8">
    <source>
        <dbReference type="Pfam" id="PF07559"/>
    </source>
</evidence>
<evidence type="ECO:0000256" key="2">
    <source>
        <dbReference type="ARBA" id="ARBA00009677"/>
    </source>
</evidence>
<comment type="function">
    <text evidence="5">A flexible structure which links the flagellar filament to the drive apparatus in the basal body.</text>
</comment>
<dbReference type="Pfam" id="PF22692">
    <property type="entry name" value="LlgE_F_G_D1"/>
    <property type="match status" value="1"/>
</dbReference>
<feature type="domain" description="Flagellar basal-body/hook protein C-terminal" evidence="7">
    <location>
        <begin position="379"/>
        <end position="424"/>
    </location>
</feature>
<feature type="domain" description="Flagellar basal body rod protein N-terminal" evidence="6">
    <location>
        <begin position="9"/>
        <end position="35"/>
    </location>
</feature>
<dbReference type="Proteomes" id="UP001163687">
    <property type="component" value="Chromosome"/>
</dbReference>
<dbReference type="InterPro" id="IPR053967">
    <property type="entry name" value="LlgE_F_G-like_D1"/>
</dbReference>
<dbReference type="PANTHER" id="PTHR30435">
    <property type="entry name" value="FLAGELLAR PROTEIN"/>
    <property type="match status" value="1"/>
</dbReference>
<dbReference type="GO" id="GO:0009424">
    <property type="term" value="C:bacterial-type flagellum hook"/>
    <property type="evidence" value="ECO:0007669"/>
    <property type="project" value="TreeGrafter"/>
</dbReference>
<dbReference type="SUPFAM" id="SSF117143">
    <property type="entry name" value="Flagellar hook protein flgE"/>
    <property type="match status" value="1"/>
</dbReference>
<dbReference type="KEGG" id="cmic:caldi_04480"/>
<evidence type="ECO:0000313" key="10">
    <source>
        <dbReference type="EMBL" id="BDG59358.1"/>
    </source>
</evidence>
<organism evidence="10 11">
    <name type="scientific">Caldinitratiruptor microaerophilus</name>
    <dbReference type="NCBI Taxonomy" id="671077"/>
    <lineage>
        <taxon>Bacteria</taxon>
        <taxon>Bacillati</taxon>
        <taxon>Bacillota</taxon>
        <taxon>Clostridia</taxon>
        <taxon>Eubacteriales</taxon>
        <taxon>Symbiobacteriaceae</taxon>
        <taxon>Caldinitratiruptor</taxon>
    </lineage>
</organism>
<dbReference type="RefSeq" id="WP_264843491.1">
    <property type="nucleotide sequence ID" value="NZ_AP025628.1"/>
</dbReference>
<evidence type="ECO:0000259" key="7">
    <source>
        <dbReference type="Pfam" id="PF06429"/>
    </source>
</evidence>